<dbReference type="InterPro" id="IPR058530">
    <property type="entry name" value="Baseplate_J-like_C"/>
</dbReference>
<gene>
    <name evidence="5" type="ORF">L1F29_09860</name>
</gene>
<dbReference type="PANTHER" id="PTHR37829:SF3">
    <property type="entry name" value="PROTEIN JAYE-RELATED"/>
    <property type="match status" value="1"/>
</dbReference>
<protein>
    <submittedName>
        <fullName evidence="5">Baseplate J/gp47 family protein</fullName>
    </submittedName>
</protein>
<keyword evidence="6" id="KW-1185">Reference proteome</keyword>
<name>A0ABY5SHC7_9BACL</name>
<evidence type="ECO:0000313" key="6">
    <source>
        <dbReference type="Proteomes" id="UP001057877"/>
    </source>
</evidence>
<accession>A0ABY5SHC7</accession>
<comment type="similarity">
    <text evidence="1">Belongs to the Mu gp47/PBSX XkdT family.</text>
</comment>
<dbReference type="Pfam" id="PF04865">
    <property type="entry name" value="Baseplate_J"/>
    <property type="match status" value="1"/>
</dbReference>
<organism evidence="5 6">
    <name type="scientific">Paenibacillus spongiae</name>
    <dbReference type="NCBI Taxonomy" id="2909671"/>
    <lineage>
        <taxon>Bacteria</taxon>
        <taxon>Bacillati</taxon>
        <taxon>Bacillota</taxon>
        <taxon>Bacilli</taxon>
        <taxon>Bacillales</taxon>
        <taxon>Paenibacillaceae</taxon>
        <taxon>Paenibacillus</taxon>
    </lineage>
</organism>
<evidence type="ECO:0000256" key="1">
    <source>
        <dbReference type="ARBA" id="ARBA00038087"/>
    </source>
</evidence>
<dbReference type="InterPro" id="IPR006949">
    <property type="entry name" value="Barrel_Baseplate_J-like"/>
</dbReference>
<feature type="domain" description="Baseplate J-like C-terminal" evidence="4">
    <location>
        <begin position="263"/>
        <end position="347"/>
    </location>
</feature>
<evidence type="ECO:0000259" key="4">
    <source>
        <dbReference type="Pfam" id="PF26079"/>
    </source>
</evidence>
<dbReference type="InterPro" id="IPR058531">
    <property type="entry name" value="Baseplate_J_M"/>
</dbReference>
<reference evidence="5" key="1">
    <citation type="submission" date="2022-01" db="EMBL/GenBank/DDBJ databases">
        <title>Paenibacillus spongiae sp. nov., isolated from marine sponge.</title>
        <authorList>
            <person name="Li Z."/>
            <person name="Zhang M."/>
        </authorList>
    </citation>
    <scope>NUCLEOTIDE SEQUENCE</scope>
    <source>
        <strain evidence="5">PHS-Z3</strain>
    </source>
</reference>
<evidence type="ECO:0000259" key="2">
    <source>
        <dbReference type="Pfam" id="PF04865"/>
    </source>
</evidence>
<dbReference type="PANTHER" id="PTHR37829">
    <property type="entry name" value="PHAGE-LIKE ELEMENT PBSX PROTEIN XKDT"/>
    <property type="match status" value="1"/>
</dbReference>
<sequence length="347" mass="36623">MFEDNTFEELLNNMLDEIQSGISKIEGTFTYDTLAAFATQLAIAYTQLDRVLTLGFADTATGEYLDKRANEFGLTRKVAVKATGQIKATGTNGTIIPQGTEFATLDETYFITTASGTITGGTATIQIEAVNAGSASNVASGTITEIPVSIIGLSSVSNDNATSGGSDIESDDELRIRLSDRVKKPATSGNANFYRNLALEIPGISEAKVIPIWYGSGTVKVILLDANKRAPIIDKVTEVANHIESERPIGATVTVVAATETPINISVDLTLSGGTLAEAKTVIEQGVTDYLRTLAFADPIVRYTKIANIIINTQNIQDYQSLMVNGGTGNIAIANDAVAVQGSVTVS</sequence>
<dbReference type="EMBL" id="CP091430">
    <property type="protein sequence ID" value="UVI32095.1"/>
    <property type="molecule type" value="Genomic_DNA"/>
</dbReference>
<evidence type="ECO:0000313" key="5">
    <source>
        <dbReference type="EMBL" id="UVI32095.1"/>
    </source>
</evidence>
<evidence type="ECO:0000259" key="3">
    <source>
        <dbReference type="Pfam" id="PF26078"/>
    </source>
</evidence>
<dbReference type="Pfam" id="PF26079">
    <property type="entry name" value="Baseplate_J_C"/>
    <property type="match status" value="1"/>
</dbReference>
<dbReference type="InterPro" id="IPR052399">
    <property type="entry name" value="Phage_Baseplate_Assmbl_Protein"/>
</dbReference>
<dbReference type="Proteomes" id="UP001057877">
    <property type="component" value="Chromosome"/>
</dbReference>
<feature type="domain" description="Baseplate protein J-like barrel" evidence="2">
    <location>
        <begin position="86"/>
        <end position="165"/>
    </location>
</feature>
<dbReference type="Pfam" id="PF26078">
    <property type="entry name" value="Baseplate_J_M"/>
    <property type="match status" value="1"/>
</dbReference>
<dbReference type="RefSeq" id="WP_258388155.1">
    <property type="nucleotide sequence ID" value="NZ_CP091430.1"/>
</dbReference>
<proteinExistence type="inferred from homology"/>
<feature type="domain" description="Baseplate J-like central" evidence="3">
    <location>
        <begin position="186"/>
        <end position="257"/>
    </location>
</feature>